<comment type="caution">
    <text evidence="1">The sequence shown here is derived from an EMBL/GenBank/DDBJ whole genome shotgun (WGS) entry which is preliminary data.</text>
</comment>
<evidence type="ECO:0000313" key="1">
    <source>
        <dbReference type="EMBL" id="GES83852.1"/>
    </source>
</evidence>
<dbReference type="AlphaFoldDB" id="A0A8H3LDL3"/>
<organism evidence="1 2">
    <name type="scientific">Rhizophagus clarus</name>
    <dbReference type="NCBI Taxonomy" id="94130"/>
    <lineage>
        <taxon>Eukaryota</taxon>
        <taxon>Fungi</taxon>
        <taxon>Fungi incertae sedis</taxon>
        <taxon>Mucoromycota</taxon>
        <taxon>Glomeromycotina</taxon>
        <taxon>Glomeromycetes</taxon>
        <taxon>Glomerales</taxon>
        <taxon>Glomeraceae</taxon>
        <taxon>Rhizophagus</taxon>
    </lineage>
</organism>
<dbReference type="Proteomes" id="UP000615446">
    <property type="component" value="Unassembled WGS sequence"/>
</dbReference>
<accession>A0A8H3LDL3</accession>
<evidence type="ECO:0000313" key="2">
    <source>
        <dbReference type="Proteomes" id="UP000615446"/>
    </source>
</evidence>
<proteinExistence type="predicted"/>
<protein>
    <submittedName>
        <fullName evidence="1">Uncharacterized protein</fullName>
    </submittedName>
</protein>
<sequence>MNLGLKQPQFNSRPKKRKLFTSPELFDEHEIDEEEEIDELEDNYGDSIINKYFMANMSEKTGWETQNPYTSLVDIEDNSEAPYWAQAAIEAFSENFQF</sequence>
<gene>
    <name evidence="1" type="ORF">RCL2_001100300</name>
</gene>
<dbReference type="EMBL" id="BLAL01000074">
    <property type="protein sequence ID" value="GES83852.1"/>
    <property type="molecule type" value="Genomic_DNA"/>
</dbReference>
<name>A0A8H3LDL3_9GLOM</name>
<reference evidence="1" key="1">
    <citation type="submission" date="2019-10" db="EMBL/GenBank/DDBJ databases">
        <title>Conservation and host-specific expression of non-tandemly repeated heterogenous ribosome RNA gene in arbuscular mycorrhizal fungi.</title>
        <authorList>
            <person name="Maeda T."/>
            <person name="Kobayashi Y."/>
            <person name="Nakagawa T."/>
            <person name="Ezawa T."/>
            <person name="Yamaguchi K."/>
            <person name="Bino T."/>
            <person name="Nishimoto Y."/>
            <person name="Shigenobu S."/>
            <person name="Kawaguchi M."/>
        </authorList>
    </citation>
    <scope>NUCLEOTIDE SEQUENCE</scope>
    <source>
        <strain evidence="1">HR1</strain>
    </source>
</reference>